<keyword evidence="1" id="KW-0812">Transmembrane</keyword>
<reference evidence="2" key="1">
    <citation type="submission" date="2018-01" db="EMBL/GenBank/DDBJ databases">
        <authorList>
            <person name="Regsiter A."/>
            <person name="William W."/>
        </authorList>
    </citation>
    <scope>NUCLEOTIDE SEQUENCE</scope>
    <source>
        <strain evidence="2">TRIP AH-1</strain>
    </source>
</reference>
<keyword evidence="1" id="KW-0472">Membrane</keyword>
<sequence>MTFAKAILREWVWFALSISASLIFWNIYFYIKYPAEGPGYFWDFLLMPGDWEFRLPSILTVILIYTVRVAVRVFKKK</sequence>
<dbReference type="EMBL" id="OJIN01000010">
    <property type="protein sequence ID" value="SPD71831.1"/>
    <property type="molecule type" value="Genomic_DNA"/>
</dbReference>
<keyword evidence="1" id="KW-1133">Transmembrane helix</keyword>
<organism evidence="2">
    <name type="scientific">uncultured Desulfobacterium sp</name>
    <dbReference type="NCBI Taxonomy" id="201089"/>
    <lineage>
        <taxon>Bacteria</taxon>
        <taxon>Pseudomonadati</taxon>
        <taxon>Thermodesulfobacteriota</taxon>
        <taxon>Desulfobacteria</taxon>
        <taxon>Desulfobacterales</taxon>
        <taxon>Desulfobacteriaceae</taxon>
        <taxon>Desulfobacterium</taxon>
        <taxon>environmental samples</taxon>
    </lineage>
</organism>
<protein>
    <submittedName>
        <fullName evidence="2">Uncharacterized protein</fullName>
    </submittedName>
</protein>
<evidence type="ECO:0000256" key="1">
    <source>
        <dbReference type="SAM" id="Phobius"/>
    </source>
</evidence>
<dbReference type="AlphaFoldDB" id="A0A445MQV3"/>
<feature type="transmembrane region" description="Helical" evidence="1">
    <location>
        <begin position="51"/>
        <end position="71"/>
    </location>
</feature>
<accession>A0A445MQV3</accession>
<gene>
    <name evidence="2" type="ORF">PITCH_A1070005</name>
</gene>
<proteinExistence type="predicted"/>
<name>A0A445MQV3_9BACT</name>
<evidence type="ECO:0000313" key="2">
    <source>
        <dbReference type="EMBL" id="SPD71831.1"/>
    </source>
</evidence>
<feature type="transmembrane region" description="Helical" evidence="1">
    <location>
        <begin position="12"/>
        <end position="31"/>
    </location>
</feature>